<gene>
    <name evidence="3" type="ORF">AT959_05320</name>
</gene>
<comment type="caution">
    <text evidence="3">The sequence shown here is derived from an EMBL/GenBank/DDBJ whole genome shotgun (WGS) entry which is preliminary data.</text>
</comment>
<feature type="region of interest" description="Disordered" evidence="1">
    <location>
        <begin position="49"/>
        <end position="122"/>
    </location>
</feature>
<evidence type="ECO:0000256" key="2">
    <source>
        <dbReference type="SAM" id="Phobius"/>
    </source>
</evidence>
<feature type="transmembrane region" description="Helical" evidence="2">
    <location>
        <begin position="170"/>
        <end position="190"/>
    </location>
</feature>
<dbReference type="STRING" id="281362.AT959_05320"/>
<dbReference type="EMBL" id="LODL01000010">
    <property type="protein sequence ID" value="KXB31772.1"/>
    <property type="molecule type" value="Genomic_DNA"/>
</dbReference>
<evidence type="ECO:0000313" key="3">
    <source>
        <dbReference type="EMBL" id="KXB31772.1"/>
    </source>
</evidence>
<name>A0A133XLE3_9RHOO</name>
<protein>
    <submittedName>
        <fullName evidence="3">Uncharacterized protein</fullName>
    </submittedName>
</protein>
<accession>A0A133XLE3</accession>
<keyword evidence="2" id="KW-0812">Transmembrane</keyword>
<proteinExistence type="predicted"/>
<keyword evidence="2" id="KW-1133">Transmembrane helix</keyword>
<evidence type="ECO:0000256" key="1">
    <source>
        <dbReference type="SAM" id="MobiDB-lite"/>
    </source>
</evidence>
<sequence>MSIMARKLRKTQEQLAFPELELPTGAPVLQAGLSGPFVGEGLLGVPATQQAGLDEGEADSRKAPRRRSVKPKMVLVTESLAESASDLAVPEEQGRPEPAPIRPADLPVDQPEPVASVPEPLPSSPVREAVAANEQFLAEPAPVVALTANTVEQAPLVVSSPSTGEHRLKIWAHVATIATSVVIVAALFIGSRQFIETGKNQRELLVAQKASLLQERHVQAAEINARAVELFLRYNDLMQQLNGPVAKNAKKETRYWKENLAVNLLESLFNLTRGNREWETTIAWALEKHIRFIREQRLSCTTYSPEFVRYLEKTAGARAVSLCRDLATSD</sequence>
<dbReference type="Proteomes" id="UP000070186">
    <property type="component" value="Unassembled WGS sequence"/>
</dbReference>
<organism evidence="3 4">
    <name type="scientific">Dechloromonas denitrificans</name>
    <dbReference type="NCBI Taxonomy" id="281362"/>
    <lineage>
        <taxon>Bacteria</taxon>
        <taxon>Pseudomonadati</taxon>
        <taxon>Pseudomonadota</taxon>
        <taxon>Betaproteobacteria</taxon>
        <taxon>Rhodocyclales</taxon>
        <taxon>Azonexaceae</taxon>
        <taxon>Dechloromonas</taxon>
    </lineage>
</organism>
<reference evidence="3 4" key="1">
    <citation type="submission" date="2015-12" db="EMBL/GenBank/DDBJ databases">
        <title>Nitrous oxide reduction kinetics distinguish bacteria harboring typical versus atypical NosZ.</title>
        <authorList>
            <person name="Yoon S."/>
            <person name="Nissen S."/>
            <person name="Park D."/>
            <person name="Sanford R.A."/>
            <person name="Loeffler F.E."/>
        </authorList>
    </citation>
    <scope>NUCLEOTIDE SEQUENCE [LARGE SCALE GENOMIC DNA]</scope>
    <source>
        <strain evidence="3 4">ATCC BAA-841</strain>
    </source>
</reference>
<keyword evidence="2" id="KW-0472">Membrane</keyword>
<keyword evidence="4" id="KW-1185">Reference proteome</keyword>
<dbReference type="AlphaFoldDB" id="A0A133XLE3"/>
<evidence type="ECO:0000313" key="4">
    <source>
        <dbReference type="Proteomes" id="UP000070186"/>
    </source>
</evidence>